<evidence type="ECO:0000259" key="1">
    <source>
        <dbReference type="Pfam" id="PF01609"/>
    </source>
</evidence>
<protein>
    <submittedName>
        <fullName evidence="2">IS4/IS5 family transposase</fullName>
    </submittedName>
</protein>
<dbReference type="GO" id="GO:0006313">
    <property type="term" value="P:DNA transposition"/>
    <property type="evidence" value="ECO:0007669"/>
    <property type="project" value="InterPro"/>
</dbReference>
<dbReference type="AlphaFoldDB" id="A0A227KQC6"/>
<dbReference type="Pfam" id="PF01609">
    <property type="entry name" value="DDE_Tnp_1"/>
    <property type="match status" value="1"/>
</dbReference>
<comment type="caution">
    <text evidence="2">The sequence shown here is derived from an EMBL/GenBank/DDBJ whole genome shotgun (WGS) entry which is preliminary data.</text>
</comment>
<dbReference type="Proteomes" id="UP000214610">
    <property type="component" value="Unassembled WGS sequence"/>
</dbReference>
<name>A0A227KQC6_9BURK</name>
<proteinExistence type="predicted"/>
<dbReference type="InterPro" id="IPR002559">
    <property type="entry name" value="Transposase_11"/>
</dbReference>
<organism evidence="2 3">
    <name type="scientific">Turicimonas muris</name>
    <dbReference type="NCBI Taxonomy" id="1796652"/>
    <lineage>
        <taxon>Bacteria</taxon>
        <taxon>Pseudomonadati</taxon>
        <taxon>Pseudomonadota</taxon>
        <taxon>Betaproteobacteria</taxon>
        <taxon>Burkholderiales</taxon>
        <taxon>Sutterellaceae</taxon>
        <taxon>Turicimonas</taxon>
    </lineage>
</organism>
<reference evidence="3" key="1">
    <citation type="submission" date="2017-05" db="EMBL/GenBank/DDBJ databases">
        <title>Improved OligoMM genomes.</title>
        <authorList>
            <person name="Garzetti D."/>
        </authorList>
    </citation>
    <scope>NUCLEOTIDE SEQUENCE [LARGE SCALE GENOMIC DNA]</scope>
    <source>
        <strain evidence="3">YL45</strain>
    </source>
</reference>
<feature type="domain" description="Transposase IS4-like" evidence="1">
    <location>
        <begin position="4"/>
        <end position="119"/>
    </location>
</feature>
<dbReference type="GO" id="GO:0004803">
    <property type="term" value="F:transposase activity"/>
    <property type="evidence" value="ECO:0007669"/>
    <property type="project" value="InterPro"/>
</dbReference>
<dbReference type="EMBL" id="NHMP01000002">
    <property type="protein sequence ID" value="OXE50363.1"/>
    <property type="molecule type" value="Genomic_DNA"/>
</dbReference>
<dbReference type="GO" id="GO:0003677">
    <property type="term" value="F:DNA binding"/>
    <property type="evidence" value="ECO:0007669"/>
    <property type="project" value="InterPro"/>
</dbReference>
<evidence type="ECO:0000313" key="2">
    <source>
        <dbReference type="EMBL" id="OXE50363.1"/>
    </source>
</evidence>
<keyword evidence="3" id="KW-1185">Reference proteome</keyword>
<sequence>MTMLKIALLIDEITGEPLYYKVLDGSIADVTLLQNLFAELSKFDAEQIYLVLDRGFCSENNFQMMFRDNIGFVAGLKSNLKFAQQALQEFVPQLMLALSQQHSPEIDCYCATKKIEWYSSSRAFGKEYSPFYIHVCYDLQREISEKIHMTSLVESFHSRLKKGNVPNSPVFKEFFKLKPSAKNKTRQLKNISSTLTLGINSQNPSDSLCSVSMK</sequence>
<evidence type="ECO:0000313" key="3">
    <source>
        <dbReference type="Proteomes" id="UP000214610"/>
    </source>
</evidence>
<accession>A0A227KQC6</accession>
<gene>
    <name evidence="2" type="ORF">ADH67_05105</name>
</gene>